<dbReference type="Proteomes" id="UP000070700">
    <property type="component" value="Unassembled WGS sequence"/>
</dbReference>
<protein>
    <submittedName>
        <fullName evidence="2">Uncharacterized protein</fullName>
    </submittedName>
</protein>
<dbReference type="KEGG" id="psco:LY89DRAFT_681782"/>
<keyword evidence="3" id="KW-1185">Reference proteome</keyword>
<name>A0A194XM67_MOLSC</name>
<reference evidence="2 3" key="1">
    <citation type="submission" date="2015-10" db="EMBL/GenBank/DDBJ databases">
        <title>Full genome of DAOMC 229536 Phialocephala scopiformis, a fungal endophyte of spruce producing the potent anti-insectan compound rugulosin.</title>
        <authorList>
            <consortium name="DOE Joint Genome Institute"/>
            <person name="Walker A.K."/>
            <person name="Frasz S.L."/>
            <person name="Seifert K.A."/>
            <person name="Miller J.D."/>
            <person name="Mondo S.J."/>
            <person name="Labutti K."/>
            <person name="Lipzen A."/>
            <person name="Dockter R."/>
            <person name="Kennedy M."/>
            <person name="Grigoriev I.V."/>
            <person name="Spatafora J.W."/>
        </authorList>
    </citation>
    <scope>NUCLEOTIDE SEQUENCE [LARGE SCALE GENOMIC DNA]</scope>
    <source>
        <strain evidence="2 3">CBS 120377</strain>
    </source>
</reference>
<accession>A0A194XM67</accession>
<evidence type="ECO:0000313" key="2">
    <source>
        <dbReference type="EMBL" id="KUJ21179.1"/>
    </source>
</evidence>
<gene>
    <name evidence="2" type="ORF">LY89DRAFT_681782</name>
</gene>
<dbReference type="OrthoDB" id="10467497at2759"/>
<feature type="compositionally biased region" description="Basic and acidic residues" evidence="1">
    <location>
        <begin position="69"/>
        <end position="83"/>
    </location>
</feature>
<feature type="compositionally biased region" description="Polar residues" evidence="1">
    <location>
        <begin position="1"/>
        <end position="11"/>
    </location>
</feature>
<proteinExistence type="predicted"/>
<feature type="region of interest" description="Disordered" evidence="1">
    <location>
        <begin position="1"/>
        <end position="83"/>
    </location>
</feature>
<dbReference type="RefSeq" id="XP_018075534.1">
    <property type="nucleotide sequence ID" value="XM_018214368.1"/>
</dbReference>
<dbReference type="AlphaFoldDB" id="A0A194XM67"/>
<dbReference type="EMBL" id="KQ947408">
    <property type="protein sequence ID" value="KUJ21179.1"/>
    <property type="molecule type" value="Genomic_DNA"/>
</dbReference>
<dbReference type="GeneID" id="28824094"/>
<dbReference type="InParanoid" id="A0A194XM67"/>
<organism evidence="2 3">
    <name type="scientific">Mollisia scopiformis</name>
    <name type="common">Conifer needle endophyte fungus</name>
    <name type="synonym">Phialocephala scopiformis</name>
    <dbReference type="NCBI Taxonomy" id="149040"/>
    <lineage>
        <taxon>Eukaryota</taxon>
        <taxon>Fungi</taxon>
        <taxon>Dikarya</taxon>
        <taxon>Ascomycota</taxon>
        <taxon>Pezizomycotina</taxon>
        <taxon>Leotiomycetes</taxon>
        <taxon>Helotiales</taxon>
        <taxon>Mollisiaceae</taxon>
        <taxon>Mollisia</taxon>
    </lineage>
</organism>
<feature type="compositionally biased region" description="Basic and acidic residues" evidence="1">
    <location>
        <begin position="26"/>
        <end position="40"/>
    </location>
</feature>
<evidence type="ECO:0000313" key="3">
    <source>
        <dbReference type="Proteomes" id="UP000070700"/>
    </source>
</evidence>
<sequence length="83" mass="8837">MDSNTNTTTGPTAGYDNNVDQNFGETGKKEGVMSKIKDKLMPSGPGETDTSGIDARNAASHVHHASHGGQERHDQANSDLNRE</sequence>
<evidence type="ECO:0000256" key="1">
    <source>
        <dbReference type="SAM" id="MobiDB-lite"/>
    </source>
</evidence>